<feature type="transmembrane region" description="Helical" evidence="1">
    <location>
        <begin position="891"/>
        <end position="917"/>
    </location>
</feature>
<feature type="transmembrane region" description="Helical" evidence="1">
    <location>
        <begin position="953"/>
        <end position="975"/>
    </location>
</feature>
<dbReference type="OrthoDB" id="233977at2"/>
<feature type="transmembrane region" description="Helical" evidence="1">
    <location>
        <begin position="987"/>
        <end position="1006"/>
    </location>
</feature>
<dbReference type="InterPro" id="IPR045175">
    <property type="entry name" value="M28_fam"/>
</dbReference>
<dbReference type="InterPro" id="IPR007484">
    <property type="entry name" value="Peptidase_M28"/>
</dbReference>
<keyword evidence="3" id="KW-0378">Hydrolase</keyword>
<feature type="transmembrane region" description="Helical" evidence="1">
    <location>
        <begin position="510"/>
        <end position="528"/>
    </location>
</feature>
<organism evidence="3 4">
    <name type="scientific">Caloranaerobacter azorensis DSM 13643</name>
    <dbReference type="NCBI Taxonomy" id="1121264"/>
    <lineage>
        <taxon>Bacteria</taxon>
        <taxon>Bacillati</taxon>
        <taxon>Bacillota</taxon>
        <taxon>Tissierellia</taxon>
        <taxon>Tissierellales</taxon>
        <taxon>Thermohalobacteraceae</taxon>
        <taxon>Caloranaerobacter</taxon>
    </lineage>
</organism>
<feature type="transmembrane region" description="Helical" evidence="1">
    <location>
        <begin position="476"/>
        <end position="498"/>
    </location>
</feature>
<dbReference type="RefSeq" id="WP_073195978.1">
    <property type="nucleotide sequence ID" value="NZ_FQXO01000021.1"/>
</dbReference>
<keyword evidence="4" id="KW-1185">Reference proteome</keyword>
<reference evidence="4" key="1">
    <citation type="submission" date="2016-11" db="EMBL/GenBank/DDBJ databases">
        <authorList>
            <person name="Varghese N."/>
            <person name="Submissions S."/>
        </authorList>
    </citation>
    <scope>NUCLEOTIDE SEQUENCE [LARGE SCALE GENOMIC DNA]</scope>
    <source>
        <strain evidence="4">DSM 13643</strain>
    </source>
</reference>
<dbReference type="PANTHER" id="PTHR12147:SF26">
    <property type="entry name" value="PEPTIDASE M28 DOMAIN-CONTAINING PROTEIN"/>
    <property type="match status" value="1"/>
</dbReference>
<dbReference type="Proteomes" id="UP000183967">
    <property type="component" value="Unassembled WGS sequence"/>
</dbReference>
<sequence length="1026" mass="117256">MKNNHKIVLIITLIIFLTGCGSYIDPYNFDENNAYKHIAELSSDKYGGRLPGTDGNRMAQEYIAKEFEKIGLKPISNGSYFQTFKIISPFLNEPVKFDVLDNEGNVIKKYKLRKDFIENTRDYSKGGKVKGKIKYINSLDDIETGKDNIVLIYDGLRDLEKAKKLVEKGVKAVIRPTTMDLKGKEKNLLIKTVYIGEKADKKIEGKFIDIVVRKEVFEELVDFSNKGYSVNIDINLVFKEVEVSNVIGYIPGNDEKLKKEVILIGAHFDHVGTDPDGSVFNGALDNASGTGMLLELARAMKESGKKPKRTIVFAAFNGEESGLQGSKYYVFSRPFPLMGTKVFNIDMIGSREKVRLGIYTFPSQQRGTVGQLVSSELVDKIVEIAEKRDIECKVNSFSKDSDHLSFDIRGVPAVTITHPADNLIHTVEDDISNIDKERLKEAGMLMISLIDYFAISAKDTIKPVISKEQLQILKIIPIYISAILLTGLAFIFVIKSINKNEKLKEKFGRRPIFTSILIVIMLLSILIYNSSYEVEETSTVKPLSKPWENQVKITGESIEKILDFQIDDNVNILLKDKKGIKFIMLDKYGKVKEERYLNIPYEENGKYVLNKNGIYYTYERNLFCLTNESERAEKILKNIDDFSILENSGKKYIIASNKDKIIVKSEQWEKNIEDKNILNVSAQMDCKDRIFILYKQKDKGNILVKYAVFNADGKLINSVNLYTLKQDSHLVFGIDKAKGYVFFKEQEDYYYLTFYLSSRRNHMVKKERIELHDTGGAAVKINEIPSIVTDRGIDNIDLYMTINAENYTGKKYIYFLNFFNGKLVKNDLIYETKNNKITSPVIGTDGEDVYIVWLEGKNENVLKVLSSNEYFGFNSLKNELLLRLSKIIQNLFLAFIVLLTKIHWIIPGVLILILFKILKKDEWLANGKAMYIAALSNFICQIATFKMPNLMGISYENVIVTFFIGIIALGLVLFYRYEKGKASFLRLFIIFTVINMIFISSLYAPYTLKGGLERLNKTEMFNKEKY</sequence>
<keyword evidence="1" id="KW-1133">Transmembrane helix</keyword>
<dbReference type="PANTHER" id="PTHR12147">
    <property type="entry name" value="METALLOPEPTIDASE M28 FAMILY MEMBER"/>
    <property type="match status" value="1"/>
</dbReference>
<keyword evidence="3" id="KW-0121">Carboxypeptidase</keyword>
<accession>A0A1M5TH85</accession>
<protein>
    <submittedName>
        <fullName evidence="3">Zn-dependent amino-or carboxypeptidase, M28 family</fullName>
    </submittedName>
</protein>
<feature type="transmembrane region" description="Helical" evidence="1">
    <location>
        <begin position="929"/>
        <end position="947"/>
    </location>
</feature>
<keyword evidence="1" id="KW-0472">Membrane</keyword>
<keyword evidence="3" id="KW-0645">Protease</keyword>
<dbReference type="SUPFAM" id="SSF53187">
    <property type="entry name" value="Zn-dependent exopeptidases"/>
    <property type="match status" value="1"/>
</dbReference>
<keyword evidence="1" id="KW-0812">Transmembrane</keyword>
<dbReference type="EMBL" id="FQXO01000021">
    <property type="protein sequence ID" value="SHH50010.1"/>
    <property type="molecule type" value="Genomic_DNA"/>
</dbReference>
<dbReference type="GO" id="GO:0004180">
    <property type="term" value="F:carboxypeptidase activity"/>
    <property type="evidence" value="ECO:0007669"/>
    <property type="project" value="UniProtKB-KW"/>
</dbReference>
<dbReference type="Gene3D" id="3.40.630.10">
    <property type="entry name" value="Zn peptidases"/>
    <property type="match status" value="2"/>
</dbReference>
<evidence type="ECO:0000256" key="1">
    <source>
        <dbReference type="SAM" id="Phobius"/>
    </source>
</evidence>
<gene>
    <name evidence="3" type="ORF">SAMN02745135_01003</name>
</gene>
<proteinExistence type="predicted"/>
<evidence type="ECO:0000259" key="2">
    <source>
        <dbReference type="Pfam" id="PF04389"/>
    </source>
</evidence>
<dbReference type="Pfam" id="PF04389">
    <property type="entry name" value="Peptidase_M28"/>
    <property type="match status" value="1"/>
</dbReference>
<evidence type="ECO:0000313" key="4">
    <source>
        <dbReference type="Proteomes" id="UP000183967"/>
    </source>
</evidence>
<name>A0A1M5TH85_9FIRM</name>
<evidence type="ECO:0000313" key="3">
    <source>
        <dbReference type="EMBL" id="SHH50010.1"/>
    </source>
</evidence>
<dbReference type="GO" id="GO:0006508">
    <property type="term" value="P:proteolysis"/>
    <property type="evidence" value="ECO:0007669"/>
    <property type="project" value="InterPro"/>
</dbReference>
<dbReference type="AlphaFoldDB" id="A0A1M5TH85"/>
<dbReference type="GO" id="GO:0008235">
    <property type="term" value="F:metalloexopeptidase activity"/>
    <property type="evidence" value="ECO:0007669"/>
    <property type="project" value="InterPro"/>
</dbReference>
<feature type="domain" description="Peptidase M28" evidence="2">
    <location>
        <begin position="245"/>
        <end position="449"/>
    </location>
</feature>
<dbReference type="PROSITE" id="PS51257">
    <property type="entry name" value="PROKAR_LIPOPROTEIN"/>
    <property type="match status" value="1"/>
</dbReference>